<keyword evidence="3" id="KW-1185">Reference proteome</keyword>
<name>A0ABV2REH4_9CAUL</name>
<dbReference type="Proteomes" id="UP001549313">
    <property type="component" value="Unassembled WGS sequence"/>
</dbReference>
<gene>
    <name evidence="2" type="ORF">ABIE19_002944</name>
</gene>
<evidence type="ECO:0000313" key="2">
    <source>
        <dbReference type="EMBL" id="MET4684995.1"/>
    </source>
</evidence>
<sequence>MRNLGLILLLGALAASPAVAAPRDETHAVESVRPEAVLADVSAQSPFEIAKAANGLWARGDRLQAAFWFYVFQIRTSAWAEAQPDLRPLRAAINEDLGRTVNEWLASDVEAWEDMAERAIAFEARQPLWSGRPDGVSEADWKVQVEQSRARYVADFRQVFASIDPGAIAAVRREHDLPVGPLDEPGAPLDAAWR</sequence>
<feature type="signal peptide" evidence="1">
    <location>
        <begin position="1"/>
        <end position="20"/>
    </location>
</feature>
<dbReference type="RefSeq" id="WP_354089956.1">
    <property type="nucleotide sequence ID" value="NZ_JBEPTF010000004.1"/>
</dbReference>
<accession>A0ABV2REH4</accession>
<keyword evidence="1" id="KW-0732">Signal</keyword>
<protein>
    <submittedName>
        <fullName evidence="2">Uncharacterized protein</fullName>
    </submittedName>
</protein>
<evidence type="ECO:0000313" key="3">
    <source>
        <dbReference type="Proteomes" id="UP001549313"/>
    </source>
</evidence>
<comment type="caution">
    <text evidence="2">The sequence shown here is derived from an EMBL/GenBank/DDBJ whole genome shotgun (WGS) entry which is preliminary data.</text>
</comment>
<dbReference type="EMBL" id="JBEPTF010000004">
    <property type="protein sequence ID" value="MET4684995.1"/>
    <property type="molecule type" value="Genomic_DNA"/>
</dbReference>
<proteinExistence type="predicted"/>
<organism evidence="2 3">
    <name type="scientific">Brevundimonas faecalis</name>
    <dbReference type="NCBI Taxonomy" id="947378"/>
    <lineage>
        <taxon>Bacteria</taxon>
        <taxon>Pseudomonadati</taxon>
        <taxon>Pseudomonadota</taxon>
        <taxon>Alphaproteobacteria</taxon>
        <taxon>Caulobacterales</taxon>
        <taxon>Caulobacteraceae</taxon>
        <taxon>Brevundimonas</taxon>
    </lineage>
</organism>
<feature type="chain" id="PRO_5045846966" evidence="1">
    <location>
        <begin position="21"/>
        <end position="194"/>
    </location>
</feature>
<evidence type="ECO:0000256" key="1">
    <source>
        <dbReference type="SAM" id="SignalP"/>
    </source>
</evidence>
<reference evidence="2 3" key="1">
    <citation type="submission" date="2024-06" db="EMBL/GenBank/DDBJ databases">
        <title>Sorghum-associated microbial communities from plants grown in Nebraska, USA.</title>
        <authorList>
            <person name="Schachtman D."/>
        </authorList>
    </citation>
    <scope>NUCLEOTIDE SEQUENCE [LARGE SCALE GENOMIC DNA]</scope>
    <source>
        <strain evidence="2 3">2814</strain>
    </source>
</reference>